<evidence type="ECO:0000313" key="2">
    <source>
        <dbReference type="Proteomes" id="UP000798662"/>
    </source>
</evidence>
<comment type="caution">
    <text evidence="1">The sequence shown here is derived from an EMBL/GenBank/DDBJ whole genome shotgun (WGS) entry which is preliminary data.</text>
</comment>
<accession>A0ACC3BSE3</accession>
<sequence>MNNSVLGLFATPPPSPVCALPVVRAPLSVNVTLPIEDDGPIVAELLLVGDARDTVGNGPTRDAIMKRLCLTPSLVGKVVKRRLTSSDATIIARVTEVGAETVAGAPLEGTEIVLNQLIERQTAADLATLLRDGLLREKVYYMSATRCVRLTLVVEGALDVSTVADDDTRAEFESYLAELSVTSNFNIKRTADLARTVLFYASLVSARGRRLGSRRGLMAWLACSRSRDENARLLTYPMWDDARRKMGETNTLQQMPALQLHIDPGVAPERINRIMEGGFTVSSALQSSYREEASPEDGKMLLARLVPPQRGAPVSKKLSEFVYLMYKMDLYSPQLCGPEP</sequence>
<proteinExistence type="predicted"/>
<dbReference type="EMBL" id="CM020618">
    <property type="protein sequence ID" value="KAK1860925.1"/>
    <property type="molecule type" value="Genomic_DNA"/>
</dbReference>
<dbReference type="Proteomes" id="UP000798662">
    <property type="component" value="Chromosome 1"/>
</dbReference>
<organism evidence="1 2">
    <name type="scientific">Pyropia yezoensis</name>
    <name type="common">Susabi-nori</name>
    <name type="synonym">Porphyra yezoensis</name>
    <dbReference type="NCBI Taxonomy" id="2788"/>
    <lineage>
        <taxon>Eukaryota</taxon>
        <taxon>Rhodophyta</taxon>
        <taxon>Bangiophyceae</taxon>
        <taxon>Bangiales</taxon>
        <taxon>Bangiaceae</taxon>
        <taxon>Pyropia</taxon>
    </lineage>
</organism>
<protein>
    <submittedName>
        <fullName evidence="1">Uncharacterized protein</fullName>
    </submittedName>
</protein>
<name>A0ACC3BSE3_PYRYE</name>
<gene>
    <name evidence="1" type="ORF">I4F81_003511</name>
</gene>
<keyword evidence="2" id="KW-1185">Reference proteome</keyword>
<evidence type="ECO:0000313" key="1">
    <source>
        <dbReference type="EMBL" id="KAK1860925.1"/>
    </source>
</evidence>
<reference evidence="1" key="1">
    <citation type="submission" date="2019-11" db="EMBL/GenBank/DDBJ databases">
        <title>Nori genome reveals adaptations in red seaweeds to the harsh intertidal environment.</title>
        <authorList>
            <person name="Wang D."/>
            <person name="Mao Y."/>
        </authorList>
    </citation>
    <scope>NUCLEOTIDE SEQUENCE</scope>
    <source>
        <tissue evidence="1">Gametophyte</tissue>
    </source>
</reference>